<gene>
    <name evidence="2" type="ORF">MIPYR_30345</name>
</gene>
<evidence type="ECO:0000256" key="1">
    <source>
        <dbReference type="SAM" id="MobiDB-lite"/>
    </source>
</evidence>
<proteinExistence type="predicted"/>
<evidence type="ECO:0000313" key="2">
    <source>
        <dbReference type="EMBL" id="SBS73000.1"/>
    </source>
</evidence>
<feature type="region of interest" description="Disordered" evidence="1">
    <location>
        <begin position="131"/>
        <end position="182"/>
    </location>
</feature>
<sequence length="182" mass="20364">MKERERVVRGQIARLEEMEAADNPSAALQEALDDISGRMTRHAKQLQLEGSEHQIVLDPTDLIAGNIWTGRSLWSDADTERQIVPVRYQEGWTGLPPKSTWWTWLGNPFAEYQSTLPQERTTETKRGVLYEGSGEASGADKHSPLSDWLPPQLFSKLGPNPDDVQPVPLIKARAVPGDLRRG</sequence>
<dbReference type="EMBL" id="FLQR01000007">
    <property type="protein sequence ID" value="SBS73000.1"/>
    <property type="molecule type" value="Genomic_DNA"/>
</dbReference>
<protein>
    <submittedName>
        <fullName evidence="2">Uncharacterized protein</fullName>
    </submittedName>
</protein>
<reference evidence="2" key="1">
    <citation type="submission" date="2016-03" db="EMBL/GenBank/DDBJ databases">
        <authorList>
            <person name="Ploux O."/>
        </authorList>
    </citation>
    <scope>NUCLEOTIDE SEQUENCE</scope>
    <source>
        <strain evidence="2">UC1</strain>
    </source>
</reference>
<accession>A0A1Y5P641</accession>
<organism evidence="2">
    <name type="scientific">uncultured Microbacterium sp</name>
    <dbReference type="NCBI Taxonomy" id="191216"/>
    <lineage>
        <taxon>Bacteria</taxon>
        <taxon>Bacillati</taxon>
        <taxon>Actinomycetota</taxon>
        <taxon>Actinomycetes</taxon>
        <taxon>Micrococcales</taxon>
        <taxon>Microbacteriaceae</taxon>
        <taxon>Microbacterium</taxon>
        <taxon>environmental samples</taxon>
    </lineage>
</organism>
<dbReference type="AlphaFoldDB" id="A0A1Y5P641"/>
<name>A0A1Y5P641_9MICO</name>